<dbReference type="AlphaFoldDB" id="A0A9P7VSJ2"/>
<organism evidence="8 9">
    <name type="scientific">Guyanagaster necrorhizus</name>
    <dbReference type="NCBI Taxonomy" id="856835"/>
    <lineage>
        <taxon>Eukaryota</taxon>
        <taxon>Fungi</taxon>
        <taxon>Dikarya</taxon>
        <taxon>Basidiomycota</taxon>
        <taxon>Agaricomycotina</taxon>
        <taxon>Agaricomycetes</taxon>
        <taxon>Agaricomycetidae</taxon>
        <taxon>Agaricales</taxon>
        <taxon>Marasmiineae</taxon>
        <taxon>Physalacriaceae</taxon>
        <taxon>Guyanagaster</taxon>
    </lineage>
</organism>
<sequence>MNLDIRPDLFRCTFGNCNQLFVHKSDLNRHLKAHYTKGRYQCPRCSRFFNQAANLESHMNSQHLGLKPYRCPNCVVTTANKGSLLRHRKRHHNYVPKKYRKPQDVIKEAKEKRTGPLYVKKISTLAATRRTIRATTITSPSTVSPSPSPSKYPATPSSSKVMDDSCSLDWNMEMPTLPQAKEVYPAARAGFPLEGLSPTTIEASLSLFSLLDRPYQPLPARQTAMTTSGVFNEQGSEASTSALANYSAATDADIADICKDLFGTRVPSPDSESFKFASFKFEEALPEWMGPFDFAFDEESIGVASRTRK</sequence>
<dbReference type="SUPFAM" id="SSF57667">
    <property type="entry name" value="beta-beta-alpha zinc fingers"/>
    <property type="match status" value="2"/>
</dbReference>
<evidence type="ECO:0000256" key="6">
    <source>
        <dbReference type="SAM" id="MobiDB-lite"/>
    </source>
</evidence>
<keyword evidence="9" id="KW-1185">Reference proteome</keyword>
<evidence type="ECO:0000256" key="2">
    <source>
        <dbReference type="ARBA" id="ARBA00022737"/>
    </source>
</evidence>
<dbReference type="Gene3D" id="3.30.160.60">
    <property type="entry name" value="Classic Zinc Finger"/>
    <property type="match status" value="2"/>
</dbReference>
<protein>
    <recommendedName>
        <fullName evidence="7">C2H2-type domain-containing protein</fullName>
    </recommendedName>
</protein>
<dbReference type="PANTHER" id="PTHR19818:SF139">
    <property type="entry name" value="PAIR-RULE PROTEIN ODD-PAIRED"/>
    <property type="match status" value="1"/>
</dbReference>
<evidence type="ECO:0000256" key="1">
    <source>
        <dbReference type="ARBA" id="ARBA00022723"/>
    </source>
</evidence>
<feature type="domain" description="C2H2-type" evidence="7">
    <location>
        <begin position="69"/>
        <end position="96"/>
    </location>
</feature>
<dbReference type="SMART" id="SM00355">
    <property type="entry name" value="ZnF_C2H2"/>
    <property type="match status" value="3"/>
</dbReference>
<reference evidence="8" key="1">
    <citation type="submission" date="2020-11" db="EMBL/GenBank/DDBJ databases">
        <title>Adaptations for nitrogen fixation in a non-lichenized fungal sporocarp promotes dispersal by wood-feeding termites.</title>
        <authorList>
            <consortium name="DOE Joint Genome Institute"/>
            <person name="Koch R.A."/>
            <person name="Yoon G."/>
            <person name="Arayal U."/>
            <person name="Lail K."/>
            <person name="Amirebrahimi M."/>
            <person name="Labutti K."/>
            <person name="Lipzen A."/>
            <person name="Riley R."/>
            <person name="Barry K."/>
            <person name="Henrissat B."/>
            <person name="Grigoriev I.V."/>
            <person name="Herr J.R."/>
            <person name="Aime M.C."/>
        </authorList>
    </citation>
    <scope>NUCLEOTIDE SEQUENCE</scope>
    <source>
        <strain evidence="8">MCA 3950</strain>
    </source>
</reference>
<evidence type="ECO:0000256" key="3">
    <source>
        <dbReference type="ARBA" id="ARBA00022771"/>
    </source>
</evidence>
<dbReference type="InterPro" id="IPR013087">
    <property type="entry name" value="Znf_C2H2_type"/>
</dbReference>
<dbReference type="GO" id="GO:0008270">
    <property type="term" value="F:zinc ion binding"/>
    <property type="evidence" value="ECO:0007669"/>
    <property type="project" value="UniProtKB-KW"/>
</dbReference>
<keyword evidence="4" id="KW-0862">Zinc</keyword>
<comment type="caution">
    <text evidence="8">The sequence shown here is derived from an EMBL/GenBank/DDBJ whole genome shotgun (WGS) entry which is preliminary data.</text>
</comment>
<evidence type="ECO:0000313" key="9">
    <source>
        <dbReference type="Proteomes" id="UP000812287"/>
    </source>
</evidence>
<evidence type="ECO:0000313" key="8">
    <source>
        <dbReference type="EMBL" id="KAG7445229.1"/>
    </source>
</evidence>
<dbReference type="PROSITE" id="PS50157">
    <property type="entry name" value="ZINC_FINGER_C2H2_2"/>
    <property type="match status" value="3"/>
</dbReference>
<feature type="domain" description="C2H2-type" evidence="7">
    <location>
        <begin position="40"/>
        <end position="68"/>
    </location>
</feature>
<keyword evidence="3 5" id="KW-0863">Zinc-finger</keyword>
<dbReference type="GO" id="GO:0000978">
    <property type="term" value="F:RNA polymerase II cis-regulatory region sequence-specific DNA binding"/>
    <property type="evidence" value="ECO:0007669"/>
    <property type="project" value="TreeGrafter"/>
</dbReference>
<dbReference type="Proteomes" id="UP000812287">
    <property type="component" value="Unassembled WGS sequence"/>
</dbReference>
<evidence type="ECO:0000256" key="4">
    <source>
        <dbReference type="ARBA" id="ARBA00022833"/>
    </source>
</evidence>
<dbReference type="GO" id="GO:0045944">
    <property type="term" value="P:positive regulation of transcription by RNA polymerase II"/>
    <property type="evidence" value="ECO:0007669"/>
    <property type="project" value="UniProtKB-ARBA"/>
</dbReference>
<proteinExistence type="predicted"/>
<name>A0A9P7VSJ2_9AGAR</name>
<dbReference type="GO" id="GO:0000981">
    <property type="term" value="F:DNA-binding transcription factor activity, RNA polymerase II-specific"/>
    <property type="evidence" value="ECO:0007669"/>
    <property type="project" value="TreeGrafter"/>
</dbReference>
<evidence type="ECO:0000259" key="7">
    <source>
        <dbReference type="PROSITE" id="PS50157"/>
    </source>
</evidence>
<dbReference type="GO" id="GO:0005634">
    <property type="term" value="C:nucleus"/>
    <property type="evidence" value="ECO:0007669"/>
    <property type="project" value="UniProtKB-ARBA"/>
</dbReference>
<gene>
    <name evidence="8" type="ORF">BT62DRAFT_920508</name>
</gene>
<dbReference type="PANTHER" id="PTHR19818">
    <property type="entry name" value="ZINC FINGER PROTEIN ZIC AND GLI"/>
    <property type="match status" value="1"/>
</dbReference>
<dbReference type="Pfam" id="PF00096">
    <property type="entry name" value="zf-C2H2"/>
    <property type="match status" value="2"/>
</dbReference>
<feature type="domain" description="C2H2-type" evidence="7">
    <location>
        <begin position="10"/>
        <end position="39"/>
    </location>
</feature>
<evidence type="ECO:0000256" key="5">
    <source>
        <dbReference type="PROSITE-ProRule" id="PRU00042"/>
    </source>
</evidence>
<dbReference type="OrthoDB" id="654211at2759"/>
<keyword evidence="1" id="KW-0479">Metal-binding</keyword>
<dbReference type="PROSITE" id="PS00028">
    <property type="entry name" value="ZINC_FINGER_C2H2_1"/>
    <property type="match status" value="2"/>
</dbReference>
<dbReference type="GeneID" id="66106521"/>
<dbReference type="EMBL" id="MU250537">
    <property type="protein sequence ID" value="KAG7445229.1"/>
    <property type="molecule type" value="Genomic_DNA"/>
</dbReference>
<dbReference type="RefSeq" id="XP_043038729.1">
    <property type="nucleotide sequence ID" value="XM_043184224.1"/>
</dbReference>
<dbReference type="InterPro" id="IPR050329">
    <property type="entry name" value="GLI_C2H2-zinc-finger"/>
</dbReference>
<feature type="region of interest" description="Disordered" evidence="6">
    <location>
        <begin position="134"/>
        <end position="159"/>
    </location>
</feature>
<keyword evidence="2" id="KW-0677">Repeat</keyword>
<accession>A0A9P7VSJ2</accession>
<dbReference type="InterPro" id="IPR036236">
    <property type="entry name" value="Znf_C2H2_sf"/>
</dbReference>